<dbReference type="InterPro" id="IPR037257">
    <property type="entry name" value="T2SS_E_N_sf"/>
</dbReference>
<accession>A0A5S9F519</accession>
<dbReference type="RefSeq" id="WP_151969204.1">
    <property type="nucleotide sequence ID" value="NZ_AP019860.1"/>
</dbReference>
<proteinExistence type="predicted"/>
<dbReference type="KEGG" id="uam:UABAM_03447"/>
<dbReference type="Proteomes" id="UP000326354">
    <property type="component" value="Chromosome"/>
</dbReference>
<dbReference type="SUPFAM" id="SSF160246">
    <property type="entry name" value="EspE N-terminal domain-like"/>
    <property type="match status" value="1"/>
</dbReference>
<reference evidence="1 2" key="1">
    <citation type="submission" date="2019-08" db="EMBL/GenBank/DDBJ databases">
        <title>Complete genome sequence of Candidatus Uab amorphum.</title>
        <authorList>
            <person name="Shiratori T."/>
            <person name="Suzuki S."/>
            <person name="Kakizawa Y."/>
            <person name="Ishida K."/>
        </authorList>
    </citation>
    <scope>NUCLEOTIDE SEQUENCE [LARGE SCALE GENOMIC DNA]</scope>
    <source>
        <strain evidence="1 2">SRT547</strain>
    </source>
</reference>
<sequence length="473" mass="55109">MDERKITQALLLKKLITESDLENLEQNDDEKITKALIDEGSISQEAIALVTSDELDIPFLHVIPELIDWERWEEYASSLFLIHNCVPIFQEAEVVIVMTYPLSVEDQHEIKQIFKDIPLSFAMGTDESISRILKVYDENIARVKKTRRTRVRQQESLSLNSQIVISEAFHEYLFVVSRHIKEAMSNSATQLHIRISTKFLKVYSRVDNQLNLVDSYAYDEEWKTCIKLLQEQQPGKTSFEFFFQVETDFFSAYTLFGHNSLIVINLKQKQNIYIDEEIVEEILQPFHGLVLLVSPRFEDIKTFAYALMRKSIQQKKITCSVEHKKQENINGVFQVDNNENGFITHLKPDILYTETPLSYYHHLSETLVFQAVVASTTTDAFFNIINDLPQSYVATALRYITIVAKVRNEEHKKIEHRFIVEHIKIDKSVRKLAWDQPKYQKAETIIPQTTIVKTLSEMLKNKQAHIDDLSLFL</sequence>
<dbReference type="EMBL" id="AP019860">
    <property type="protein sequence ID" value="BBM85084.1"/>
    <property type="molecule type" value="Genomic_DNA"/>
</dbReference>
<organism evidence="1 2">
    <name type="scientific">Uabimicrobium amorphum</name>
    <dbReference type="NCBI Taxonomy" id="2596890"/>
    <lineage>
        <taxon>Bacteria</taxon>
        <taxon>Pseudomonadati</taxon>
        <taxon>Planctomycetota</taxon>
        <taxon>Candidatus Uabimicrobiia</taxon>
        <taxon>Candidatus Uabimicrobiales</taxon>
        <taxon>Candidatus Uabimicrobiaceae</taxon>
        <taxon>Candidatus Uabimicrobium</taxon>
    </lineage>
</organism>
<gene>
    <name evidence="1" type="ORF">UABAM_03447</name>
</gene>
<name>A0A5S9F519_UABAM</name>
<dbReference type="AlphaFoldDB" id="A0A5S9F519"/>
<protein>
    <submittedName>
        <fullName evidence="1">Pilus biosynthesis protein PilB</fullName>
    </submittedName>
</protein>
<keyword evidence="2" id="KW-1185">Reference proteome</keyword>
<evidence type="ECO:0000313" key="1">
    <source>
        <dbReference type="EMBL" id="BBM85084.1"/>
    </source>
</evidence>
<evidence type="ECO:0000313" key="2">
    <source>
        <dbReference type="Proteomes" id="UP000326354"/>
    </source>
</evidence>